<reference evidence="1" key="1">
    <citation type="submission" date="2021-06" db="EMBL/GenBank/DDBJ databases">
        <title>Parelaphostrongylus tenuis whole genome reference sequence.</title>
        <authorList>
            <person name="Garwood T.J."/>
            <person name="Larsen P.A."/>
            <person name="Fountain-Jones N.M."/>
            <person name="Garbe J.R."/>
            <person name="Macchietto M.G."/>
            <person name="Kania S.A."/>
            <person name="Gerhold R.W."/>
            <person name="Richards J.E."/>
            <person name="Wolf T.M."/>
        </authorList>
    </citation>
    <scope>NUCLEOTIDE SEQUENCE</scope>
    <source>
        <strain evidence="1">MNPRO001-30</strain>
        <tissue evidence="1">Meninges</tissue>
    </source>
</reference>
<name>A0AAD5RCG0_PARTN</name>
<accession>A0AAD5RCG0</accession>
<evidence type="ECO:0000313" key="2">
    <source>
        <dbReference type="Proteomes" id="UP001196413"/>
    </source>
</evidence>
<organism evidence="1 2">
    <name type="scientific">Parelaphostrongylus tenuis</name>
    <name type="common">Meningeal worm</name>
    <dbReference type="NCBI Taxonomy" id="148309"/>
    <lineage>
        <taxon>Eukaryota</taxon>
        <taxon>Metazoa</taxon>
        <taxon>Ecdysozoa</taxon>
        <taxon>Nematoda</taxon>
        <taxon>Chromadorea</taxon>
        <taxon>Rhabditida</taxon>
        <taxon>Rhabditina</taxon>
        <taxon>Rhabditomorpha</taxon>
        <taxon>Strongyloidea</taxon>
        <taxon>Metastrongylidae</taxon>
        <taxon>Parelaphostrongylus</taxon>
    </lineage>
</organism>
<evidence type="ECO:0000313" key="1">
    <source>
        <dbReference type="EMBL" id="KAJ1373531.1"/>
    </source>
</evidence>
<dbReference type="EMBL" id="JAHQIW010007303">
    <property type="protein sequence ID" value="KAJ1373531.1"/>
    <property type="molecule type" value="Genomic_DNA"/>
</dbReference>
<gene>
    <name evidence="1" type="ORF">KIN20_035948</name>
</gene>
<comment type="caution">
    <text evidence="1">The sequence shown here is derived from an EMBL/GenBank/DDBJ whole genome shotgun (WGS) entry which is preliminary data.</text>
</comment>
<dbReference type="AlphaFoldDB" id="A0AAD5RCG0"/>
<keyword evidence="2" id="KW-1185">Reference proteome</keyword>
<sequence length="66" mass="7841">MRVECEARFHFVHGYALELREVVPTDFEVLSFLRSSTGRLVENSSTAEKVKCVFEFQDLRRYRQNL</sequence>
<proteinExistence type="predicted"/>
<protein>
    <submittedName>
        <fullName evidence="1">Uncharacterized protein</fullName>
    </submittedName>
</protein>
<dbReference type="Proteomes" id="UP001196413">
    <property type="component" value="Unassembled WGS sequence"/>
</dbReference>